<evidence type="ECO:0000313" key="4">
    <source>
        <dbReference type="EMBL" id="EFN52356.1"/>
    </source>
</evidence>
<dbReference type="PANTHER" id="PTHR43736">
    <property type="entry name" value="ADP-RIBOSE PYROPHOSPHATASE"/>
    <property type="match status" value="1"/>
</dbReference>
<dbReference type="PRINTS" id="PR00502">
    <property type="entry name" value="NUDIXFAMILY"/>
</dbReference>
<dbReference type="GeneID" id="17351900"/>
<dbReference type="RefSeq" id="XP_005844458.1">
    <property type="nucleotide sequence ID" value="XM_005844396.1"/>
</dbReference>
<dbReference type="Proteomes" id="UP000008141">
    <property type="component" value="Unassembled WGS sequence"/>
</dbReference>
<dbReference type="CDD" id="cd18873">
    <property type="entry name" value="NUDIX_NadM_like"/>
    <property type="match status" value="1"/>
</dbReference>
<dbReference type="Pfam" id="PF00293">
    <property type="entry name" value="NUDIX"/>
    <property type="match status" value="1"/>
</dbReference>
<accession>E1ZNP9</accession>
<evidence type="ECO:0000313" key="5">
    <source>
        <dbReference type="Proteomes" id="UP000008141"/>
    </source>
</evidence>
<dbReference type="GO" id="GO:0016787">
    <property type="term" value="F:hydrolase activity"/>
    <property type="evidence" value="ECO:0007669"/>
    <property type="project" value="UniProtKB-KW"/>
</dbReference>
<gene>
    <name evidence="4" type="ORF">CHLNCDRAFT_138766</name>
</gene>
<reference evidence="4 5" key="1">
    <citation type="journal article" date="2010" name="Plant Cell">
        <title>The Chlorella variabilis NC64A genome reveals adaptation to photosymbiosis, coevolution with viruses, and cryptic sex.</title>
        <authorList>
            <person name="Blanc G."/>
            <person name="Duncan G."/>
            <person name="Agarkova I."/>
            <person name="Borodovsky M."/>
            <person name="Gurnon J."/>
            <person name="Kuo A."/>
            <person name="Lindquist E."/>
            <person name="Lucas S."/>
            <person name="Pangilinan J."/>
            <person name="Polle J."/>
            <person name="Salamov A."/>
            <person name="Terry A."/>
            <person name="Yamada T."/>
            <person name="Dunigan D.D."/>
            <person name="Grigoriev I.V."/>
            <person name="Claverie J.M."/>
            <person name="Van Etten J.L."/>
        </authorList>
    </citation>
    <scope>NUCLEOTIDE SEQUENCE [LARGE SCALE GENOMIC DNA]</scope>
    <source>
        <strain evidence="4 5">NC64A</strain>
    </source>
</reference>
<dbReference type="KEGG" id="cvr:CHLNCDRAFT_138766"/>
<evidence type="ECO:0000256" key="1">
    <source>
        <dbReference type="ARBA" id="ARBA00022801"/>
    </source>
</evidence>
<dbReference type="AlphaFoldDB" id="E1ZNP9"/>
<evidence type="ECO:0000259" key="3">
    <source>
        <dbReference type="PROSITE" id="PS51462"/>
    </source>
</evidence>
<dbReference type="InterPro" id="IPR020476">
    <property type="entry name" value="Nudix_hydrolase"/>
</dbReference>
<dbReference type="EMBL" id="GL433856">
    <property type="protein sequence ID" value="EFN52356.1"/>
    <property type="molecule type" value="Genomic_DNA"/>
</dbReference>
<organism evidence="5">
    <name type="scientific">Chlorella variabilis</name>
    <name type="common">Green alga</name>
    <dbReference type="NCBI Taxonomy" id="554065"/>
    <lineage>
        <taxon>Eukaryota</taxon>
        <taxon>Viridiplantae</taxon>
        <taxon>Chlorophyta</taxon>
        <taxon>core chlorophytes</taxon>
        <taxon>Trebouxiophyceae</taxon>
        <taxon>Chlorellales</taxon>
        <taxon>Chlorellaceae</taxon>
        <taxon>Chlorella clade</taxon>
        <taxon>Chlorella</taxon>
    </lineage>
</organism>
<dbReference type="InterPro" id="IPR020084">
    <property type="entry name" value="NUDIX_hydrolase_CS"/>
</dbReference>
<keyword evidence="5" id="KW-1185">Reference proteome</keyword>
<sequence length="148" mass="16068">MLVVQAARFFCSGSGSMVGKYSYQYARPSLTVDAVIASTSSPHSLLLIQRKHDPFAGSWALPGGFVDENEPLEAAAARELQEETTVDPGSAAQWYPIGQLPTLAFDHKLIVRTSFRHLAREGAVQQTPGLEEQLAQAADGLEGPWQEQ</sequence>
<dbReference type="PROSITE" id="PS00893">
    <property type="entry name" value="NUDIX_BOX"/>
    <property type="match status" value="1"/>
</dbReference>
<dbReference type="PROSITE" id="PS51462">
    <property type="entry name" value="NUDIX"/>
    <property type="match status" value="1"/>
</dbReference>
<dbReference type="OMA" id="TYQYPRP"/>
<protein>
    <recommendedName>
        <fullName evidence="3">Nudix hydrolase domain-containing protein</fullName>
    </recommendedName>
</protein>
<keyword evidence="1 2" id="KW-0378">Hydrolase</keyword>
<dbReference type="PANTHER" id="PTHR43736:SF5">
    <property type="entry name" value="NUDIX HYDROLASE DOMAIN-CONTAINING PROTEIN"/>
    <property type="match status" value="1"/>
</dbReference>
<dbReference type="Gene3D" id="3.90.79.10">
    <property type="entry name" value="Nucleoside Triphosphate Pyrophosphohydrolase"/>
    <property type="match status" value="1"/>
</dbReference>
<dbReference type="InterPro" id="IPR015797">
    <property type="entry name" value="NUDIX_hydrolase-like_dom_sf"/>
</dbReference>
<dbReference type="OrthoDB" id="447842at2759"/>
<comment type="similarity">
    <text evidence="2">Belongs to the Nudix hydrolase family.</text>
</comment>
<proteinExistence type="inferred from homology"/>
<dbReference type="InParanoid" id="E1ZNP9"/>
<evidence type="ECO:0000256" key="2">
    <source>
        <dbReference type="RuleBase" id="RU003476"/>
    </source>
</evidence>
<name>E1ZNP9_CHLVA</name>
<dbReference type="InterPro" id="IPR000086">
    <property type="entry name" value="NUDIX_hydrolase_dom"/>
</dbReference>
<feature type="domain" description="Nudix hydrolase" evidence="3">
    <location>
        <begin position="27"/>
        <end position="148"/>
    </location>
</feature>
<dbReference type="SUPFAM" id="SSF55811">
    <property type="entry name" value="Nudix"/>
    <property type="match status" value="1"/>
</dbReference>
<dbReference type="eggNOG" id="ENOG502S8UU">
    <property type="taxonomic scope" value="Eukaryota"/>
</dbReference>